<dbReference type="AlphaFoldDB" id="A0A5C8NNJ2"/>
<gene>
    <name evidence="7" type="ORF">FHP06_00365</name>
</gene>
<evidence type="ECO:0000313" key="7">
    <source>
        <dbReference type="EMBL" id="TXL62736.1"/>
    </source>
</evidence>
<accession>A0A5C8NNJ2</accession>
<feature type="transmembrane region" description="Helical" evidence="6">
    <location>
        <begin position="66"/>
        <end position="83"/>
    </location>
</feature>
<dbReference type="GO" id="GO:0016020">
    <property type="term" value="C:membrane"/>
    <property type="evidence" value="ECO:0007669"/>
    <property type="project" value="UniProtKB-SubCell"/>
</dbReference>
<protein>
    <recommendedName>
        <fullName evidence="6">GDT1 family protein</fullName>
    </recommendedName>
</protein>
<dbReference type="InterPro" id="IPR001727">
    <property type="entry name" value="GDT1-like"/>
</dbReference>
<dbReference type="PANTHER" id="PTHR12608">
    <property type="entry name" value="TRANSMEMBRANE PROTEIN HTP-1 RELATED"/>
    <property type="match status" value="1"/>
</dbReference>
<proteinExistence type="inferred from homology"/>
<dbReference type="OrthoDB" id="5188730at2"/>
<evidence type="ECO:0000256" key="6">
    <source>
        <dbReference type="RuleBase" id="RU365102"/>
    </source>
</evidence>
<evidence type="ECO:0000256" key="2">
    <source>
        <dbReference type="ARBA" id="ARBA00009190"/>
    </source>
</evidence>
<comment type="caution">
    <text evidence="7">The sequence shown here is derived from an EMBL/GenBank/DDBJ whole genome shotgun (WGS) entry which is preliminary data.</text>
</comment>
<keyword evidence="5 6" id="KW-0472">Membrane</keyword>
<reference evidence="7 8" key="1">
    <citation type="submission" date="2019-06" db="EMBL/GenBank/DDBJ databases">
        <title>Aeromicrobium sp. nov., isolated from a maize field.</title>
        <authorList>
            <person name="Lin S.-Y."/>
            <person name="Tsai C.-F."/>
            <person name="Young C.-C."/>
        </authorList>
    </citation>
    <scope>NUCLEOTIDE SEQUENCE [LARGE SCALE GENOMIC DNA]</scope>
    <source>
        <strain evidence="7 8">CC-CFT486</strain>
    </source>
</reference>
<dbReference type="EMBL" id="VDUX01000001">
    <property type="protein sequence ID" value="TXL62736.1"/>
    <property type="molecule type" value="Genomic_DNA"/>
</dbReference>
<name>A0A5C8NNJ2_9ACTN</name>
<evidence type="ECO:0000256" key="1">
    <source>
        <dbReference type="ARBA" id="ARBA00004141"/>
    </source>
</evidence>
<dbReference type="RefSeq" id="WP_147682710.1">
    <property type="nucleotide sequence ID" value="NZ_VDUX01000001.1"/>
</dbReference>
<sequence>MSAVLLSAAVIFIAELGDKSQLMCMTFATRYRARTVVIGAVAASAVLDLASALAGDVIGDALPRDGVRIASGIVFLLFALLALREGQIDEDEARPVAKGGRAVLVVAIAFALSELGDKTMVTTMTLSTQYSWPAVWAGATLAMAASIVLAVLVGRALLRVVPLRIVHLVSAGLFAAVGVVLLIG</sequence>
<dbReference type="Pfam" id="PF01169">
    <property type="entry name" value="GDT1"/>
    <property type="match status" value="2"/>
</dbReference>
<comment type="similarity">
    <text evidence="2 6">Belongs to the GDT1 family.</text>
</comment>
<evidence type="ECO:0000256" key="3">
    <source>
        <dbReference type="ARBA" id="ARBA00022692"/>
    </source>
</evidence>
<comment type="caution">
    <text evidence="6">Lacks conserved residue(s) required for the propagation of feature annotation.</text>
</comment>
<feature type="transmembrane region" description="Helical" evidence="6">
    <location>
        <begin position="165"/>
        <end position="183"/>
    </location>
</feature>
<keyword evidence="8" id="KW-1185">Reference proteome</keyword>
<evidence type="ECO:0000313" key="8">
    <source>
        <dbReference type="Proteomes" id="UP000321571"/>
    </source>
</evidence>
<dbReference type="PANTHER" id="PTHR12608:SF1">
    <property type="entry name" value="TRANSMEMBRANE PROTEIN 165"/>
    <property type="match status" value="1"/>
</dbReference>
<dbReference type="GO" id="GO:0046873">
    <property type="term" value="F:metal ion transmembrane transporter activity"/>
    <property type="evidence" value="ECO:0007669"/>
    <property type="project" value="InterPro"/>
</dbReference>
<evidence type="ECO:0000256" key="5">
    <source>
        <dbReference type="ARBA" id="ARBA00023136"/>
    </source>
</evidence>
<keyword evidence="3 6" id="KW-0812">Transmembrane</keyword>
<dbReference type="Proteomes" id="UP000321571">
    <property type="component" value="Unassembled WGS sequence"/>
</dbReference>
<comment type="subcellular location">
    <subcellularLocation>
        <location evidence="1 6">Membrane</location>
        <topology evidence="1 6">Multi-pass membrane protein</topology>
    </subcellularLocation>
</comment>
<keyword evidence="4 6" id="KW-1133">Transmembrane helix</keyword>
<evidence type="ECO:0000256" key="4">
    <source>
        <dbReference type="ARBA" id="ARBA00022989"/>
    </source>
</evidence>
<feature type="transmembrane region" description="Helical" evidence="6">
    <location>
        <begin position="133"/>
        <end position="153"/>
    </location>
</feature>
<feature type="transmembrane region" description="Helical" evidence="6">
    <location>
        <begin position="95"/>
        <end position="113"/>
    </location>
</feature>
<organism evidence="7 8">
    <name type="scientific">Aeromicrobium terrae</name>
    <dbReference type="NCBI Taxonomy" id="2498846"/>
    <lineage>
        <taxon>Bacteria</taxon>
        <taxon>Bacillati</taxon>
        <taxon>Actinomycetota</taxon>
        <taxon>Actinomycetes</taxon>
        <taxon>Propionibacteriales</taxon>
        <taxon>Nocardioidaceae</taxon>
        <taxon>Aeromicrobium</taxon>
    </lineage>
</organism>